<feature type="transmembrane region" description="Helical" evidence="4">
    <location>
        <begin position="241"/>
        <end position="260"/>
    </location>
</feature>
<keyword evidence="4" id="KW-0472">Membrane</keyword>
<keyword evidence="7" id="KW-1185">Reference proteome</keyword>
<evidence type="ECO:0000256" key="3">
    <source>
        <dbReference type="SAM" id="MobiDB-lite"/>
    </source>
</evidence>
<keyword evidence="2" id="KW-0808">Transferase</keyword>
<gene>
    <name evidence="6" type="ORF">Daesc_009505</name>
</gene>
<dbReference type="Proteomes" id="UP001369815">
    <property type="component" value="Unassembled WGS sequence"/>
</dbReference>
<organism evidence="6 7">
    <name type="scientific">Daldinia eschscholtzii</name>
    <dbReference type="NCBI Taxonomy" id="292717"/>
    <lineage>
        <taxon>Eukaryota</taxon>
        <taxon>Fungi</taxon>
        <taxon>Dikarya</taxon>
        <taxon>Ascomycota</taxon>
        <taxon>Pezizomycotina</taxon>
        <taxon>Sordariomycetes</taxon>
        <taxon>Xylariomycetidae</taxon>
        <taxon>Xylariales</taxon>
        <taxon>Hypoxylaceae</taxon>
        <taxon>Daldinia</taxon>
    </lineage>
</organism>
<feature type="transmembrane region" description="Helical" evidence="4">
    <location>
        <begin position="213"/>
        <end position="229"/>
    </location>
</feature>
<dbReference type="SMART" id="SM00672">
    <property type="entry name" value="CAP10"/>
    <property type="match status" value="1"/>
</dbReference>
<dbReference type="AlphaFoldDB" id="A0AAX6M9R9"/>
<feature type="transmembrane region" description="Helical" evidence="4">
    <location>
        <begin position="111"/>
        <end position="128"/>
    </location>
</feature>
<dbReference type="InterPro" id="IPR051091">
    <property type="entry name" value="O-Glucosyltr/Glycosyltrsf_90"/>
</dbReference>
<comment type="caution">
    <text evidence="6">The sequence shown here is derived from an EMBL/GenBank/DDBJ whole genome shotgun (WGS) entry which is preliminary data.</text>
</comment>
<protein>
    <recommendedName>
        <fullName evidence="5">Glycosyl transferase CAP10 domain-containing protein</fullName>
    </recommendedName>
</protein>
<dbReference type="EMBL" id="JBANMG010000009">
    <property type="protein sequence ID" value="KAK6949428.1"/>
    <property type="molecule type" value="Genomic_DNA"/>
</dbReference>
<reference evidence="6 7" key="1">
    <citation type="journal article" date="2024" name="Front Chem Biol">
        <title>Unveiling the potential of Daldinia eschscholtzii MFLUCC 19-0629 through bioactivity and bioinformatics studies for enhanced sustainable agriculture production.</title>
        <authorList>
            <person name="Brooks S."/>
            <person name="Weaver J.A."/>
            <person name="Klomchit A."/>
            <person name="Alharthi S.A."/>
            <person name="Onlamun T."/>
            <person name="Nurani R."/>
            <person name="Vong T.K."/>
            <person name="Alberti F."/>
            <person name="Greco C."/>
        </authorList>
    </citation>
    <scope>NUCLEOTIDE SEQUENCE [LARGE SCALE GENOMIC DNA]</scope>
    <source>
        <strain evidence="6">MFLUCC 19-0629</strain>
    </source>
</reference>
<accession>A0AAX6M9R9</accession>
<name>A0AAX6M9R9_9PEZI</name>
<evidence type="ECO:0000259" key="5">
    <source>
        <dbReference type="SMART" id="SM00672"/>
    </source>
</evidence>
<feature type="transmembrane region" description="Helical" evidence="4">
    <location>
        <begin position="75"/>
        <end position="99"/>
    </location>
</feature>
<evidence type="ECO:0000313" key="7">
    <source>
        <dbReference type="Proteomes" id="UP001369815"/>
    </source>
</evidence>
<evidence type="ECO:0000256" key="4">
    <source>
        <dbReference type="SAM" id="Phobius"/>
    </source>
</evidence>
<evidence type="ECO:0000313" key="6">
    <source>
        <dbReference type="EMBL" id="KAK6949428.1"/>
    </source>
</evidence>
<proteinExistence type="inferred from homology"/>
<evidence type="ECO:0000256" key="1">
    <source>
        <dbReference type="ARBA" id="ARBA00010118"/>
    </source>
</evidence>
<feature type="region of interest" description="Disordered" evidence="3">
    <location>
        <begin position="1"/>
        <end position="21"/>
    </location>
</feature>
<sequence length="823" mass="93705">MAPVHEFFSHRAPTAASDDPDDMWGNPLDDFKNWLISSPIHVLASTIVFSYGVFMTGDFTPKSTYFCTTHGKTGTFIPFLQWVGLLTDAVIIIMSWRVLSWARTTKGRLRTLGGILFMASIGVLLLCLETRISQHREIINHHPFRGIGSLYFFDVFSTGLLVSTFIISMALWACDSSVLEPTAVATFTSGILASLQSITSIGTHQQPSRSQPLIVLSIISIGFVVFTYANSMRWVVVFKRVILLCLLLCILFSSTIYAIFKHGQLDRHPVDELVYRRRVESDRWLRHATVSTTLKLAVEEYKERHQERKPPPNFDKWFEYAQQRKSVIIDKFDQIEKDVRPFWGMKPQQIQEGLEKLYELPDIAIIKIADGKVSHNLPAQSPQLPVLDFAVSMISTFVAHLPPMSIAINLNDRPRILVPWDDVHRLTMAGSRSRFQLLPHRTHKRGEEYNLGKRSPIDAANAASGSKTQTYVSSTKFRQLEALACPPGSAARGGVHWDVRDFCLSCVKPHSQGQFLEDWEMYLDPCHQPDVFNLHDFHTTPHLYDLQQDLLPIFSKSKTDSFNDILFPLIGPNLMGADDVVFEKKKDVVFWQGDASDSRVITTSSLFGGHRHRLVHMANNASANDAISMLLGDIVDGKDKFRYEKTLLEEANGPLPFQFSIIDDESCADAKHCQLLRTEFGFKEPAKAFDNRYVMVLDSADGPSPNLLPILRSNSVPVLSTIFREWYTERLMPWVHFVPADLRYHGLHSTLAYFIGLKNRGPINGRSRLTQGRLEDARWIAEEGRKWADKAIRREDMEVYMFRLLLEWGRVINEDRDNMGFVL</sequence>
<evidence type="ECO:0000256" key="2">
    <source>
        <dbReference type="ARBA" id="ARBA00022679"/>
    </source>
</evidence>
<dbReference type="PANTHER" id="PTHR12203:SF35">
    <property type="entry name" value="PROTEIN O-GLUCOSYLTRANSFERASE 1"/>
    <property type="match status" value="1"/>
</dbReference>
<dbReference type="GO" id="GO:0016740">
    <property type="term" value="F:transferase activity"/>
    <property type="evidence" value="ECO:0007669"/>
    <property type="project" value="UniProtKB-KW"/>
</dbReference>
<dbReference type="PANTHER" id="PTHR12203">
    <property type="entry name" value="KDEL LYS-ASP-GLU-LEU CONTAINING - RELATED"/>
    <property type="match status" value="1"/>
</dbReference>
<comment type="similarity">
    <text evidence="1">Belongs to the glycosyltransferase 90 family.</text>
</comment>
<feature type="transmembrane region" description="Helical" evidence="4">
    <location>
        <begin position="34"/>
        <end position="54"/>
    </location>
</feature>
<keyword evidence="4" id="KW-0812">Transmembrane</keyword>
<feature type="transmembrane region" description="Helical" evidence="4">
    <location>
        <begin position="149"/>
        <end position="171"/>
    </location>
</feature>
<dbReference type="InterPro" id="IPR006598">
    <property type="entry name" value="CAP10"/>
</dbReference>
<feature type="domain" description="Glycosyl transferase CAP10" evidence="5">
    <location>
        <begin position="515"/>
        <end position="815"/>
    </location>
</feature>
<keyword evidence="4" id="KW-1133">Transmembrane helix</keyword>